<dbReference type="SUPFAM" id="SSF144232">
    <property type="entry name" value="HIT/MYND zinc finger-like"/>
    <property type="match status" value="1"/>
</dbReference>
<name>A0A4V1C795_PYROR</name>
<protein>
    <recommendedName>
        <fullName evidence="5">MYND-type domain-containing protein</fullName>
    </recommendedName>
</protein>
<dbReference type="PROSITE" id="PS50865">
    <property type="entry name" value="ZF_MYND_2"/>
    <property type="match status" value="1"/>
</dbReference>
<dbReference type="Pfam" id="PF01753">
    <property type="entry name" value="zf-MYND"/>
    <property type="match status" value="1"/>
</dbReference>
<organism evidence="6 7">
    <name type="scientific">Pyricularia oryzae</name>
    <name type="common">Rice blast fungus</name>
    <name type="synonym">Magnaporthe oryzae</name>
    <dbReference type="NCBI Taxonomy" id="318829"/>
    <lineage>
        <taxon>Eukaryota</taxon>
        <taxon>Fungi</taxon>
        <taxon>Dikarya</taxon>
        <taxon>Ascomycota</taxon>
        <taxon>Pezizomycotina</taxon>
        <taxon>Sordariomycetes</taxon>
        <taxon>Sordariomycetidae</taxon>
        <taxon>Magnaporthales</taxon>
        <taxon>Pyriculariaceae</taxon>
        <taxon>Pyricularia</taxon>
    </lineage>
</organism>
<accession>A0A4V1C795</accession>
<proteinExistence type="predicted"/>
<dbReference type="EMBL" id="CP034208">
    <property type="protein sequence ID" value="QBZ62608.1"/>
    <property type="molecule type" value="Genomic_DNA"/>
</dbReference>
<evidence type="ECO:0000256" key="1">
    <source>
        <dbReference type="ARBA" id="ARBA00022723"/>
    </source>
</evidence>
<evidence type="ECO:0000256" key="4">
    <source>
        <dbReference type="PROSITE-ProRule" id="PRU00134"/>
    </source>
</evidence>
<evidence type="ECO:0000256" key="2">
    <source>
        <dbReference type="ARBA" id="ARBA00022771"/>
    </source>
</evidence>
<sequence>MFIEGEKDKADARSWATEPWPIGHSSEFYEYNTEVLEATKDECSDKLGRGLKSAYEHRRKVWACHVCGKIVSKRGVGQDGKEKDEKETNQQDGQSLCNGLTPCELCGSAWYCSEKCRRKDWLLHSLLCTQYRLFQQYKPPSDSFSCIGIELPVENKTPRLVWVRYGKAFSSRPQQRRAGIVRTAIAYRHDPFYYIGNMMGGMVQVIKQPGPFWCTRLYVARRQTSLLHPVNECVRTLLRRLGPRAFDSMKGFFDPNKHLQDDKLIWRGPIVLFRRSEMFFTMKAADLEGPLGGRELRSLEVQMMEDMTLADLSWAIEYLAWRQMEVVEHPETANLVPEDWSRWIRSMPDEEEVEEIDE</sequence>
<keyword evidence="3" id="KW-0862">Zinc</keyword>
<gene>
    <name evidence="6" type="ORF">PoMZ_11491</name>
</gene>
<reference evidence="6 7" key="1">
    <citation type="journal article" date="2019" name="Mol. Biol. Evol.">
        <title>Blast fungal genomes show frequent chromosomal changes, gene gains and losses, and effector gene turnover.</title>
        <authorList>
            <person name="Gomez Luciano L.B."/>
            <person name="Jason Tsai I."/>
            <person name="Chuma I."/>
            <person name="Tosa Y."/>
            <person name="Chen Y.H."/>
            <person name="Li J.Y."/>
            <person name="Li M.Y."/>
            <person name="Jade Lu M.Y."/>
            <person name="Nakayashiki H."/>
            <person name="Li W.H."/>
        </authorList>
    </citation>
    <scope>NUCLEOTIDE SEQUENCE [LARGE SCALE GENOMIC DNA]</scope>
    <source>
        <strain evidence="6">MZ5-1-6</strain>
    </source>
</reference>
<evidence type="ECO:0000256" key="3">
    <source>
        <dbReference type="ARBA" id="ARBA00022833"/>
    </source>
</evidence>
<evidence type="ECO:0000313" key="6">
    <source>
        <dbReference type="EMBL" id="QBZ62608.1"/>
    </source>
</evidence>
<dbReference type="AlphaFoldDB" id="A0A4V1C795"/>
<dbReference type="Gene3D" id="6.10.140.2220">
    <property type="match status" value="1"/>
</dbReference>
<evidence type="ECO:0000313" key="7">
    <source>
        <dbReference type="Proteomes" id="UP000294847"/>
    </source>
</evidence>
<dbReference type="GO" id="GO:0008270">
    <property type="term" value="F:zinc ion binding"/>
    <property type="evidence" value="ECO:0007669"/>
    <property type="project" value="UniProtKB-KW"/>
</dbReference>
<feature type="domain" description="MYND-type" evidence="5">
    <location>
        <begin position="64"/>
        <end position="128"/>
    </location>
</feature>
<dbReference type="InterPro" id="IPR002893">
    <property type="entry name" value="Znf_MYND"/>
</dbReference>
<keyword evidence="2 4" id="KW-0863">Zinc-finger</keyword>
<evidence type="ECO:0000259" key="5">
    <source>
        <dbReference type="PROSITE" id="PS50865"/>
    </source>
</evidence>
<dbReference type="Proteomes" id="UP000294847">
    <property type="component" value="Chromosome 5"/>
</dbReference>
<keyword evidence="1" id="KW-0479">Metal-binding</keyword>